<comment type="caution">
    <text evidence="3">The sequence shown here is derived from an EMBL/GenBank/DDBJ whole genome shotgun (WGS) entry which is preliminary data.</text>
</comment>
<evidence type="ECO:0000313" key="4">
    <source>
        <dbReference type="Proteomes" id="UP000193719"/>
    </source>
</evidence>
<proteinExistence type="predicted"/>
<keyword evidence="1" id="KW-0812">Transmembrane</keyword>
<protein>
    <submittedName>
        <fullName evidence="3">Uncharacterized protein</fullName>
    </submittedName>
</protein>
<evidence type="ECO:0000256" key="2">
    <source>
        <dbReference type="SAM" id="SignalP"/>
    </source>
</evidence>
<dbReference type="AlphaFoldDB" id="A0A1Y1UVZ8"/>
<reference evidence="3 4" key="1">
    <citation type="submission" date="2016-08" db="EMBL/GenBank/DDBJ databases">
        <title>Genomes of anaerobic fungi encode conserved fungal cellulosomes for biomass hydrolysis.</title>
        <authorList>
            <consortium name="DOE Joint Genome Institute"/>
            <person name="Haitjema C.H."/>
            <person name="Gilmore S.P."/>
            <person name="Henske J.K."/>
            <person name="Solomon K.V."/>
            <person name="De Groot R."/>
            <person name="Kuo A."/>
            <person name="Mondo S.J."/>
            <person name="Salamov A.A."/>
            <person name="Labutti K."/>
            <person name="Zhao Z."/>
            <person name="Chiniquy J."/>
            <person name="Barry K."/>
            <person name="Brewer H.M."/>
            <person name="Purvine S.O."/>
            <person name="Wright A.T."/>
            <person name="Boxma B."/>
            <person name="Van Alen T."/>
            <person name="Hackstein J.H."/>
            <person name="Baker S.E."/>
            <person name="Grigoriev I.V."/>
            <person name="O'Malley M.A."/>
        </authorList>
    </citation>
    <scope>NUCLEOTIDE SEQUENCE [LARGE SCALE GENOMIC DNA]</scope>
    <source>
        <strain evidence="4">finn</strain>
    </source>
</reference>
<feature type="transmembrane region" description="Helical" evidence="1">
    <location>
        <begin position="132"/>
        <end position="152"/>
    </location>
</feature>
<feature type="chain" id="PRO_5013254286" evidence="2">
    <location>
        <begin position="25"/>
        <end position="171"/>
    </location>
</feature>
<keyword evidence="2" id="KW-0732">Signal</keyword>
<organism evidence="3 4">
    <name type="scientific">Piromyces finnis</name>
    <dbReference type="NCBI Taxonomy" id="1754191"/>
    <lineage>
        <taxon>Eukaryota</taxon>
        <taxon>Fungi</taxon>
        <taxon>Fungi incertae sedis</taxon>
        <taxon>Chytridiomycota</taxon>
        <taxon>Chytridiomycota incertae sedis</taxon>
        <taxon>Neocallimastigomycetes</taxon>
        <taxon>Neocallimastigales</taxon>
        <taxon>Neocallimastigaceae</taxon>
        <taxon>Piromyces</taxon>
    </lineage>
</organism>
<sequence length="171" mass="20649">MFFNRNNNVFIFCIISFLFINTQAFIYPNDYSTIKVKRGNPKIYHSFPIGQCIRCESDDFKKDVSYCKDTGYKQLVQWSVEEIYLKDNEEIEDYKLHSEDIIVLPNKNIKKDKLPKYRACYHQKRDMDVKNFIKFQFFSAIIGVSTFVLTMYRKKKNMKQQYLNILRLIRK</sequence>
<name>A0A1Y1UVZ8_9FUNG</name>
<evidence type="ECO:0000256" key="1">
    <source>
        <dbReference type="SAM" id="Phobius"/>
    </source>
</evidence>
<dbReference type="OrthoDB" id="2139480at2759"/>
<accession>A0A1Y1UVZ8</accession>
<keyword evidence="1" id="KW-0472">Membrane</keyword>
<evidence type="ECO:0000313" key="3">
    <source>
        <dbReference type="EMBL" id="ORX41652.1"/>
    </source>
</evidence>
<dbReference type="EMBL" id="MCFH01000081">
    <property type="protein sequence ID" value="ORX41652.1"/>
    <property type="molecule type" value="Genomic_DNA"/>
</dbReference>
<gene>
    <name evidence="3" type="ORF">BCR36DRAFT_587861</name>
</gene>
<keyword evidence="4" id="KW-1185">Reference proteome</keyword>
<dbReference type="Proteomes" id="UP000193719">
    <property type="component" value="Unassembled WGS sequence"/>
</dbReference>
<keyword evidence="1" id="KW-1133">Transmembrane helix</keyword>
<feature type="signal peptide" evidence="2">
    <location>
        <begin position="1"/>
        <end position="24"/>
    </location>
</feature>
<reference evidence="3 4" key="2">
    <citation type="submission" date="2016-08" db="EMBL/GenBank/DDBJ databases">
        <title>Pervasive Adenine N6-methylation of Active Genes in Fungi.</title>
        <authorList>
            <consortium name="DOE Joint Genome Institute"/>
            <person name="Mondo S.J."/>
            <person name="Dannebaum R.O."/>
            <person name="Kuo R.C."/>
            <person name="Labutti K."/>
            <person name="Haridas S."/>
            <person name="Kuo A."/>
            <person name="Salamov A."/>
            <person name="Ahrendt S.R."/>
            <person name="Lipzen A."/>
            <person name="Sullivan W."/>
            <person name="Andreopoulos W.B."/>
            <person name="Clum A."/>
            <person name="Lindquist E."/>
            <person name="Daum C."/>
            <person name="Ramamoorthy G.K."/>
            <person name="Gryganskyi A."/>
            <person name="Culley D."/>
            <person name="Magnuson J.K."/>
            <person name="James T.Y."/>
            <person name="O'Malley M.A."/>
            <person name="Stajich J.E."/>
            <person name="Spatafora J.W."/>
            <person name="Visel A."/>
            <person name="Grigoriev I.V."/>
        </authorList>
    </citation>
    <scope>NUCLEOTIDE SEQUENCE [LARGE SCALE GENOMIC DNA]</scope>
    <source>
        <strain evidence="4">finn</strain>
    </source>
</reference>